<dbReference type="Proteomes" id="UP001169006">
    <property type="component" value="Unassembled WGS sequence"/>
</dbReference>
<keyword evidence="2" id="KW-0805">Transcription regulation</keyword>
<dbReference type="PROSITE" id="PS50931">
    <property type="entry name" value="HTH_LYSR"/>
    <property type="match status" value="1"/>
</dbReference>
<evidence type="ECO:0000256" key="1">
    <source>
        <dbReference type="ARBA" id="ARBA00009437"/>
    </source>
</evidence>
<keyword evidence="3" id="KW-0238">DNA-binding</keyword>
<feature type="domain" description="HTH lysR-type" evidence="5">
    <location>
        <begin position="4"/>
        <end position="61"/>
    </location>
</feature>
<dbReference type="RefSeq" id="WP_302075201.1">
    <property type="nucleotide sequence ID" value="NZ_JAUKWQ010000001.1"/>
</dbReference>
<evidence type="ECO:0000256" key="4">
    <source>
        <dbReference type="ARBA" id="ARBA00023163"/>
    </source>
</evidence>
<keyword evidence="4" id="KW-0804">Transcription</keyword>
<dbReference type="Pfam" id="PF00126">
    <property type="entry name" value="HTH_1"/>
    <property type="match status" value="1"/>
</dbReference>
<evidence type="ECO:0000256" key="2">
    <source>
        <dbReference type="ARBA" id="ARBA00023015"/>
    </source>
</evidence>
<evidence type="ECO:0000313" key="6">
    <source>
        <dbReference type="EMBL" id="MDO1581070.1"/>
    </source>
</evidence>
<dbReference type="EMBL" id="JAUKWQ010000001">
    <property type="protein sequence ID" value="MDO1581070.1"/>
    <property type="molecule type" value="Genomic_DNA"/>
</dbReference>
<reference evidence="6" key="2">
    <citation type="submission" date="2023-07" db="EMBL/GenBank/DDBJ databases">
        <authorList>
            <person name="Sun H."/>
        </authorList>
    </citation>
    <scope>NUCLEOTIDE SEQUENCE</scope>
    <source>
        <strain evidence="6">05753</strain>
    </source>
</reference>
<comment type="caution">
    <text evidence="6">The sequence shown here is derived from an EMBL/GenBank/DDBJ whole genome shotgun (WGS) entry which is preliminary data.</text>
</comment>
<reference evidence="6" key="1">
    <citation type="journal article" date="2015" name="Int. J. Syst. Evol. Microbiol.">
        <title>Rhizobium oryzicola sp. nov., potential plant-growth-promoting endophytic bacteria isolated from rice roots.</title>
        <authorList>
            <person name="Zhang X.X."/>
            <person name="Gao J.S."/>
            <person name="Cao Y.H."/>
            <person name="Sheirdil R.A."/>
            <person name="Wang X.C."/>
            <person name="Zhang L."/>
        </authorList>
    </citation>
    <scope>NUCLEOTIDE SEQUENCE</scope>
    <source>
        <strain evidence="6">05753</strain>
    </source>
</reference>
<dbReference type="InterPro" id="IPR058163">
    <property type="entry name" value="LysR-type_TF_proteobact-type"/>
</dbReference>
<comment type="similarity">
    <text evidence="1">Belongs to the LysR transcriptional regulatory family.</text>
</comment>
<dbReference type="InterPro" id="IPR005119">
    <property type="entry name" value="LysR_subst-bd"/>
</dbReference>
<accession>A0ABT8SRM6</accession>
<dbReference type="SUPFAM" id="SSF46785">
    <property type="entry name" value="Winged helix' DNA-binding domain"/>
    <property type="match status" value="1"/>
</dbReference>
<dbReference type="PANTHER" id="PTHR30537">
    <property type="entry name" value="HTH-TYPE TRANSCRIPTIONAL REGULATOR"/>
    <property type="match status" value="1"/>
</dbReference>
<dbReference type="InterPro" id="IPR036388">
    <property type="entry name" value="WH-like_DNA-bd_sf"/>
</dbReference>
<dbReference type="InterPro" id="IPR036390">
    <property type="entry name" value="WH_DNA-bd_sf"/>
</dbReference>
<proteinExistence type="inferred from homology"/>
<name>A0ABT8SRM6_9HYPH</name>
<evidence type="ECO:0000313" key="7">
    <source>
        <dbReference type="Proteomes" id="UP001169006"/>
    </source>
</evidence>
<gene>
    <name evidence="6" type="ORF">Q2T52_03085</name>
</gene>
<protein>
    <submittedName>
        <fullName evidence="6">LysR family transcriptional regulator</fullName>
    </submittedName>
</protein>
<dbReference type="SUPFAM" id="SSF53850">
    <property type="entry name" value="Periplasmic binding protein-like II"/>
    <property type="match status" value="1"/>
</dbReference>
<evidence type="ECO:0000256" key="3">
    <source>
        <dbReference type="ARBA" id="ARBA00023125"/>
    </source>
</evidence>
<sequence length="289" mass="32316">MKNISWDALELFIKVARFGGLSAACNATGLSPATVGRRMLDLEGQVERKLFRRSRRGYSLTADGEDLLAQLLEMEGAARKIENWRSGGNAAPLVRIACGTWIGWLLMQHIDLLRSERDRPRIHFEIGETRAAVAFRESDLGIRAFEPNEPNLAAVALGEVAYAPYRSGICPPDKNSNWIAVSEQEAMSAYLRYPHETFAQRITLTVTRPRSLYDLVIAGAGIAVLPCLVGDKDERLARAGPEISELRHRQWLVMNNDDRHRREIRLVADRVIALIKANAALIAGERYTN</sequence>
<dbReference type="Pfam" id="PF03466">
    <property type="entry name" value="LysR_substrate"/>
    <property type="match status" value="1"/>
</dbReference>
<dbReference type="PANTHER" id="PTHR30537:SF3">
    <property type="entry name" value="TRANSCRIPTIONAL REGULATORY PROTEIN"/>
    <property type="match status" value="1"/>
</dbReference>
<dbReference type="Gene3D" id="1.10.10.10">
    <property type="entry name" value="Winged helix-like DNA-binding domain superfamily/Winged helix DNA-binding domain"/>
    <property type="match status" value="1"/>
</dbReference>
<dbReference type="InterPro" id="IPR000847">
    <property type="entry name" value="LysR_HTH_N"/>
</dbReference>
<organism evidence="6 7">
    <name type="scientific">Rhizobium oryzicola</name>
    <dbReference type="NCBI Taxonomy" id="1232668"/>
    <lineage>
        <taxon>Bacteria</taxon>
        <taxon>Pseudomonadati</taxon>
        <taxon>Pseudomonadota</taxon>
        <taxon>Alphaproteobacteria</taxon>
        <taxon>Hyphomicrobiales</taxon>
        <taxon>Rhizobiaceae</taxon>
        <taxon>Rhizobium/Agrobacterium group</taxon>
        <taxon>Rhizobium</taxon>
    </lineage>
</organism>
<evidence type="ECO:0000259" key="5">
    <source>
        <dbReference type="PROSITE" id="PS50931"/>
    </source>
</evidence>
<keyword evidence="7" id="KW-1185">Reference proteome</keyword>